<feature type="domain" description="Calcineurin-like phosphoesterase" evidence="1">
    <location>
        <begin position="33"/>
        <end position="173"/>
    </location>
</feature>
<evidence type="ECO:0000313" key="2">
    <source>
        <dbReference type="EMBL" id="CAA9458397.1"/>
    </source>
</evidence>
<dbReference type="InterPro" id="IPR029052">
    <property type="entry name" value="Metallo-depent_PP-like"/>
</dbReference>
<dbReference type="InterPro" id="IPR004843">
    <property type="entry name" value="Calcineurin-like_PHP"/>
</dbReference>
<sequence length="221" mass="24092">MKILAISDVVEPVLYGAGLSSYAAGVEAVISCGDLPFEYLEYIVTFCGAPVYYVRGNHDPSEDAKAPGGCISLDGRVSNIGGVTFAGLSGSRWYSGGPNQHTEKEMRRRGLLLSTKITLGRLWGREKPEVFVSHAPPRGLGDREDLAHQGFQSFLSLIDRHKPSLWLHGHVHLYGPEIGRQRVTQRGETRVLNVYGHQVLDLGKSQEEAPAGEVANAERGL</sequence>
<dbReference type="Pfam" id="PF00149">
    <property type="entry name" value="Metallophos"/>
    <property type="match status" value="1"/>
</dbReference>
<organism evidence="2">
    <name type="scientific">uncultured Rubrobacteraceae bacterium</name>
    <dbReference type="NCBI Taxonomy" id="349277"/>
    <lineage>
        <taxon>Bacteria</taxon>
        <taxon>Bacillati</taxon>
        <taxon>Actinomycetota</taxon>
        <taxon>Rubrobacteria</taxon>
        <taxon>Rubrobacterales</taxon>
        <taxon>Rubrobacteraceae</taxon>
        <taxon>environmental samples</taxon>
    </lineage>
</organism>
<dbReference type="GO" id="GO:0016787">
    <property type="term" value="F:hydrolase activity"/>
    <property type="evidence" value="ECO:0007669"/>
    <property type="project" value="InterPro"/>
</dbReference>
<name>A0A6J4R449_9ACTN</name>
<dbReference type="SUPFAM" id="SSF56300">
    <property type="entry name" value="Metallo-dependent phosphatases"/>
    <property type="match status" value="1"/>
</dbReference>
<dbReference type="EMBL" id="CADCVE010000065">
    <property type="protein sequence ID" value="CAA9458397.1"/>
    <property type="molecule type" value="Genomic_DNA"/>
</dbReference>
<dbReference type="AlphaFoldDB" id="A0A6J4R449"/>
<gene>
    <name evidence="2" type="ORF">AVDCRST_MAG28-2871</name>
</gene>
<reference evidence="2" key="1">
    <citation type="submission" date="2020-02" db="EMBL/GenBank/DDBJ databases">
        <authorList>
            <person name="Meier V. D."/>
        </authorList>
    </citation>
    <scope>NUCLEOTIDE SEQUENCE</scope>
    <source>
        <strain evidence="2">AVDCRST_MAG28</strain>
    </source>
</reference>
<proteinExistence type="predicted"/>
<dbReference type="Gene3D" id="3.60.21.10">
    <property type="match status" value="1"/>
</dbReference>
<evidence type="ECO:0000259" key="1">
    <source>
        <dbReference type="Pfam" id="PF00149"/>
    </source>
</evidence>
<accession>A0A6J4R449</accession>
<protein>
    <recommendedName>
        <fullName evidence="1">Calcineurin-like phosphoesterase domain-containing protein</fullName>
    </recommendedName>
</protein>